<dbReference type="EMBL" id="BT038371">
    <property type="protein sequence ID" value="ACF83376.1"/>
    <property type="molecule type" value="mRNA"/>
</dbReference>
<sequence>MFKNQPLENEGDLRIMFGPIVCTNKTTLILGGQPRDAASFSDELEEDDLELVGENPTMVTICSACVVSCFVDYMIR</sequence>
<evidence type="ECO:0000313" key="1">
    <source>
        <dbReference type="EMBL" id="ACF83376.1"/>
    </source>
</evidence>
<dbReference type="HOGENOM" id="CLU_2658112_0_0_1"/>
<organism evidence="1">
    <name type="scientific">Zea mays</name>
    <name type="common">Maize</name>
    <dbReference type="NCBI Taxonomy" id="4577"/>
    <lineage>
        <taxon>Eukaryota</taxon>
        <taxon>Viridiplantae</taxon>
        <taxon>Streptophyta</taxon>
        <taxon>Embryophyta</taxon>
        <taxon>Tracheophyta</taxon>
        <taxon>Spermatophyta</taxon>
        <taxon>Magnoliopsida</taxon>
        <taxon>Liliopsida</taxon>
        <taxon>Poales</taxon>
        <taxon>Poaceae</taxon>
        <taxon>PACMAD clade</taxon>
        <taxon>Panicoideae</taxon>
        <taxon>Andropogonodae</taxon>
        <taxon>Andropogoneae</taxon>
        <taxon>Tripsacinae</taxon>
        <taxon>Zea</taxon>
    </lineage>
</organism>
<protein>
    <submittedName>
        <fullName evidence="1">Uncharacterized protein</fullName>
    </submittedName>
</protein>
<dbReference type="AlphaFoldDB" id="B4FMN3"/>
<name>B4FMN3_MAIZE</name>
<accession>B4FMN3</accession>
<proteinExistence type="evidence at transcript level"/>
<reference evidence="1" key="1">
    <citation type="journal article" date="2009" name="PLoS Genet.">
        <title>Sequencing, mapping, and analysis of 27,455 maize full-length cDNAs.</title>
        <authorList>
            <person name="Soderlund C."/>
            <person name="Descour A."/>
            <person name="Kudrna D."/>
            <person name="Bomhoff M."/>
            <person name="Boyd L."/>
            <person name="Currie J."/>
            <person name="Angelova A."/>
            <person name="Collura K."/>
            <person name="Wissotski M."/>
            <person name="Ashley E."/>
            <person name="Morrow D."/>
            <person name="Fernandes J."/>
            <person name="Walbot V."/>
            <person name="Yu Y."/>
        </authorList>
    </citation>
    <scope>NUCLEOTIDE SEQUENCE</scope>
    <source>
        <strain evidence="1">B73</strain>
    </source>
</reference>